<dbReference type="PANTHER" id="PTHR36390:SF1">
    <property type="entry name" value="MYOSIN HEAVY CHAIN-LIKE PROTEIN"/>
    <property type="match status" value="1"/>
</dbReference>
<feature type="compositionally biased region" description="Polar residues" evidence="2">
    <location>
        <begin position="37"/>
        <end position="52"/>
    </location>
</feature>
<dbReference type="OrthoDB" id="434647at2759"/>
<reference evidence="6" key="1">
    <citation type="submission" date="2025-08" db="UniProtKB">
        <authorList>
            <consortium name="RefSeq"/>
        </authorList>
    </citation>
    <scope>IDENTIFICATION</scope>
    <source>
        <tissue evidence="6">Leaves</tissue>
    </source>
</reference>
<evidence type="ECO:0000313" key="5">
    <source>
        <dbReference type="Proteomes" id="UP000235220"/>
    </source>
</evidence>
<feature type="domain" description="C2H2-type" evidence="3">
    <location>
        <begin position="261"/>
        <end position="285"/>
    </location>
</feature>
<dbReference type="KEGG" id="jre:109015164"/>
<name>A0A6P9E896_JUGRE</name>
<feature type="region of interest" description="Disordered" evidence="2">
    <location>
        <begin position="26"/>
        <end position="57"/>
    </location>
</feature>
<dbReference type="GO" id="GO:0008270">
    <property type="term" value="F:zinc ion binding"/>
    <property type="evidence" value="ECO:0007669"/>
    <property type="project" value="InterPro"/>
</dbReference>
<evidence type="ECO:0000256" key="1">
    <source>
        <dbReference type="SAM" id="Coils"/>
    </source>
</evidence>
<dbReference type="InterPro" id="IPR036236">
    <property type="entry name" value="Znf_C2H2_sf"/>
</dbReference>
<keyword evidence="5" id="KW-1185">Reference proteome</keyword>
<dbReference type="PANTHER" id="PTHR36390">
    <property type="entry name" value="MYOSIN HEAVY CHAIN-LIKE PROTEIN"/>
    <property type="match status" value="1"/>
</dbReference>
<feature type="coiled-coil region" evidence="1">
    <location>
        <begin position="736"/>
        <end position="784"/>
    </location>
</feature>
<dbReference type="Gene3D" id="3.30.160.60">
    <property type="entry name" value="Classic Zinc Finger"/>
    <property type="match status" value="4"/>
</dbReference>
<feature type="domain" description="U1-type" evidence="4">
    <location>
        <begin position="322"/>
        <end position="356"/>
    </location>
</feature>
<dbReference type="SMART" id="SM00355">
    <property type="entry name" value="ZnF_C2H2"/>
    <property type="match status" value="4"/>
</dbReference>
<feature type="coiled-coil region" evidence="1">
    <location>
        <begin position="851"/>
        <end position="932"/>
    </location>
</feature>
<feature type="domain" description="U1-type" evidence="4">
    <location>
        <begin position="167"/>
        <end position="201"/>
    </location>
</feature>
<evidence type="ECO:0000256" key="2">
    <source>
        <dbReference type="SAM" id="MobiDB-lite"/>
    </source>
</evidence>
<feature type="domain" description="C2H2-type" evidence="3">
    <location>
        <begin position="170"/>
        <end position="194"/>
    </location>
</feature>
<protein>
    <submittedName>
        <fullName evidence="6">Zinc finger RNA-binding protein-like</fullName>
    </submittedName>
</protein>
<gene>
    <name evidence="6" type="primary">LOC109015164</name>
</gene>
<accession>A0A6P9E896</accession>
<feature type="compositionally biased region" description="Polar residues" evidence="2">
    <location>
        <begin position="359"/>
        <end position="377"/>
    </location>
</feature>
<dbReference type="RefSeq" id="XP_035543546.1">
    <property type="nucleotide sequence ID" value="XM_035687653.1"/>
</dbReference>
<organism evidence="5 6">
    <name type="scientific">Juglans regia</name>
    <name type="common">English walnut</name>
    <dbReference type="NCBI Taxonomy" id="51240"/>
    <lineage>
        <taxon>Eukaryota</taxon>
        <taxon>Viridiplantae</taxon>
        <taxon>Streptophyta</taxon>
        <taxon>Embryophyta</taxon>
        <taxon>Tracheophyta</taxon>
        <taxon>Spermatophyta</taxon>
        <taxon>Magnoliopsida</taxon>
        <taxon>eudicotyledons</taxon>
        <taxon>Gunneridae</taxon>
        <taxon>Pentapetalae</taxon>
        <taxon>rosids</taxon>
        <taxon>fabids</taxon>
        <taxon>Fagales</taxon>
        <taxon>Juglandaceae</taxon>
        <taxon>Juglans</taxon>
    </lineage>
</organism>
<dbReference type="SMART" id="SM00451">
    <property type="entry name" value="ZnF_U1"/>
    <property type="match status" value="4"/>
</dbReference>
<feature type="domain" description="C2H2-type" evidence="3">
    <location>
        <begin position="428"/>
        <end position="452"/>
    </location>
</feature>
<sequence length="943" mass="105321">MDHTARLTSQQQNQPNSIFSSISQTLMHHQAPPPPSSTLASHFSHQPHTTIPNPFLSFPQPVLPSDLTSSSDLHPPGTDPFAYPGSYPSTHVEHGAHFQYYVDPNASSQNWVSEPIGYEAFDLQAINSLCENSIVPTSSSSLWSNHLANQTLAKDATGIIPKQTDVVQSNRCELCKIDCSGKEAYEKHILGKRHNRNLQVQNNSTSTMLPGSSVTMSDIPSQVPSIDGQTIFGASGLVDGKELETKKRKLLAGGAAVDSVRICSICNIACNSQEVFNKHLAGKKHASQARLISLNGVGPYIAAIRAQDGSIWKNTLKKNKVVQSAWCEVCKINCNSTDIYTKHILGKKHQKNLEKLSKSNNDTTALTSNATPASTNPVIGPMENPEASKGNSVVPNSRKKVARSLAPEELEMKKLKILQGGAAAGAVRTCSICNVVCNSQKVFNSHLAGQKHAAMVKKQVEAGTATGAGGPQLITAAAGHNQNPNSTIVSKFPVQNHKPKSLSPESLNLSDSDSYFRGMDFNLLRNDTGIYLFCTSVYIFLAHMSHQTKTETENFSDIEELFQIETRCRELKKEKNMLKDSQSESFELIRRLEQHVKSLSEARSEDKKLIQKLEKELLNCSQEIDYLQDQLNVRNTEVNCLIEHVHSIELKLADIEDLHDKVDRSREELKRSDSERLLLLQELDRKEAELQNSASCVEKLEESIAAMALESQCEIESMKLDIMALEQSCFEANKIQEETTEERARMNGMIQELEAQFQDAQKIIESLDEENKELKEKLDMSEKNARLFCQGIEEWLQNKDRSHQKSQTCLSKPEDKLSILKEFGTCGEVLGPLLSQLAKECRVDADSRTKMENISRQIQEYECLVKQLKEELREEKLKAKEEAEDLAQEMAELRYQITGLLEEECKRRAYIEQASLQRISELEAQVQKEKRKSFAAVGHLHEA</sequence>
<dbReference type="Proteomes" id="UP000235220">
    <property type="component" value="Chromosome 2"/>
</dbReference>
<feature type="domain" description="U1-type" evidence="4">
    <location>
        <begin position="425"/>
        <end position="459"/>
    </location>
</feature>
<dbReference type="InParanoid" id="A0A6P9E896"/>
<feature type="domain" description="C2H2-type" evidence="3">
    <location>
        <begin position="325"/>
        <end position="349"/>
    </location>
</feature>
<evidence type="ECO:0000313" key="6">
    <source>
        <dbReference type="RefSeq" id="XP_035543546.1"/>
    </source>
</evidence>
<dbReference type="SUPFAM" id="SSF57667">
    <property type="entry name" value="beta-beta-alpha zinc fingers"/>
    <property type="match status" value="4"/>
</dbReference>
<dbReference type="InterPro" id="IPR003604">
    <property type="entry name" value="Matrin/U1-like-C_Znf_C2H2"/>
</dbReference>
<feature type="coiled-coil region" evidence="1">
    <location>
        <begin position="561"/>
        <end position="703"/>
    </location>
</feature>
<keyword evidence="1" id="KW-0175">Coiled coil</keyword>
<dbReference type="InterPro" id="IPR013087">
    <property type="entry name" value="Znf_C2H2_type"/>
</dbReference>
<feature type="domain" description="U1-type" evidence="4">
    <location>
        <begin position="258"/>
        <end position="292"/>
    </location>
</feature>
<dbReference type="Pfam" id="PF12874">
    <property type="entry name" value="zf-met"/>
    <property type="match status" value="4"/>
</dbReference>
<proteinExistence type="predicted"/>
<evidence type="ECO:0000259" key="3">
    <source>
        <dbReference type="SMART" id="SM00355"/>
    </source>
</evidence>
<dbReference type="GO" id="GO:0003676">
    <property type="term" value="F:nucleic acid binding"/>
    <property type="evidence" value="ECO:0007669"/>
    <property type="project" value="InterPro"/>
</dbReference>
<dbReference type="AlphaFoldDB" id="A0A6P9E896"/>
<feature type="region of interest" description="Disordered" evidence="2">
    <location>
        <begin position="359"/>
        <end position="398"/>
    </location>
</feature>
<evidence type="ECO:0000259" key="4">
    <source>
        <dbReference type="SMART" id="SM00451"/>
    </source>
</evidence>
<dbReference type="GeneID" id="109015164"/>